<dbReference type="InterPro" id="IPR000160">
    <property type="entry name" value="GGDEF_dom"/>
</dbReference>
<dbReference type="InterPro" id="IPR001610">
    <property type="entry name" value="PAC"/>
</dbReference>
<accession>A0A857CC49</accession>
<organism evidence="5 6">
    <name type="scientific">Stappia indica</name>
    <dbReference type="NCBI Taxonomy" id="538381"/>
    <lineage>
        <taxon>Bacteria</taxon>
        <taxon>Pseudomonadati</taxon>
        <taxon>Pseudomonadota</taxon>
        <taxon>Alphaproteobacteria</taxon>
        <taxon>Hyphomicrobiales</taxon>
        <taxon>Stappiaceae</taxon>
        <taxon>Stappia</taxon>
    </lineage>
</organism>
<dbReference type="SMART" id="SM00267">
    <property type="entry name" value="GGDEF"/>
    <property type="match status" value="1"/>
</dbReference>
<protein>
    <submittedName>
        <fullName evidence="5">EAL domain-containing protein</fullName>
    </submittedName>
</protein>
<dbReference type="EMBL" id="CP046908">
    <property type="protein sequence ID" value="QGZ36411.1"/>
    <property type="molecule type" value="Genomic_DNA"/>
</dbReference>
<dbReference type="SUPFAM" id="SSF55073">
    <property type="entry name" value="Nucleotide cyclase"/>
    <property type="match status" value="1"/>
</dbReference>
<dbReference type="SMART" id="SM00052">
    <property type="entry name" value="EAL"/>
    <property type="match status" value="1"/>
</dbReference>
<dbReference type="InterPro" id="IPR052155">
    <property type="entry name" value="Biofilm_reg_signaling"/>
</dbReference>
<dbReference type="InterPro" id="IPR000014">
    <property type="entry name" value="PAS"/>
</dbReference>
<evidence type="ECO:0000313" key="6">
    <source>
        <dbReference type="Proteomes" id="UP000435648"/>
    </source>
</evidence>
<gene>
    <name evidence="5" type="ORF">GH266_19115</name>
</gene>
<dbReference type="InterPro" id="IPR013656">
    <property type="entry name" value="PAS_4"/>
</dbReference>
<dbReference type="InterPro" id="IPR029787">
    <property type="entry name" value="Nucleotide_cyclase"/>
</dbReference>
<dbReference type="PROSITE" id="PS50883">
    <property type="entry name" value="EAL"/>
    <property type="match status" value="1"/>
</dbReference>
<evidence type="ECO:0000259" key="3">
    <source>
        <dbReference type="PROSITE" id="PS50883"/>
    </source>
</evidence>
<dbReference type="Gene3D" id="3.20.20.450">
    <property type="entry name" value="EAL domain"/>
    <property type="match status" value="1"/>
</dbReference>
<dbReference type="Pfam" id="PF00990">
    <property type="entry name" value="GGDEF"/>
    <property type="match status" value="1"/>
</dbReference>
<dbReference type="NCBIfam" id="TIGR00229">
    <property type="entry name" value="sensory_box"/>
    <property type="match status" value="2"/>
</dbReference>
<dbReference type="SMART" id="SM00091">
    <property type="entry name" value="PAS"/>
    <property type="match status" value="2"/>
</dbReference>
<dbReference type="InterPro" id="IPR035965">
    <property type="entry name" value="PAS-like_dom_sf"/>
</dbReference>
<sequence>MAYGPRGMSGSGFDSLAKMTELPVEESRETHPKAQAGSDDWPISVDREVVRSAVIEMNRAGMFVCDRDYRIWDVDGAFLDMENLDREEVIGRRVAEIVGPRVFSLRKPYIDNAFAGQACRLRVQGVRARMVGRLFEVAIQPVSAPGGEVACVVVSVRDVSQFEAMTERLSMHEEIVRQTTDRISVIGTDFRYKFTNAANAAFYGMQPEEFRGMHVSELIGNERFDRRARDYFLRCFAGASVEYEHDLVAPAGETRYLRVRMDPYRDADGTISAAIVVMRDITAASLMEKELRRQAREDALTGLANRHALQAELEDVIARATSGGEKAALLTIDLDDFKIVNDISGHVGGDALLCQIAGVLKSREADERVRCARLGGDEFAVVLHGADAKEALAFGNRLVHDLAAMRFVWGGITHAVAASVGIALIEPYAEGGLPLTCFELLNRADRACLYGKEIGGARAVVFRPDAEEMIARQMDVGNVRIISDAAEHERFQLHTMPILPVDGRSPPIREVLLRVIDEDGRVLAPAALIGSAERHGLMPRIDRWVVSTVLANVDKVEAGTRLSINLSGLSVGDPDFKDFLLCALDRHPDAAPRLCFEITETAAVRSLATAQALTGELRRRGCGVILDDFGSGLSSFAYLRHFQVDALKIDGAIIGDVVHDGFQQTVVAGLVAIAAKLGVGVIAEYVETAEMQTMLRDLGVTQVQGFHVGRPTPWVGYGLAD</sequence>
<evidence type="ECO:0000259" key="1">
    <source>
        <dbReference type="PROSITE" id="PS50112"/>
    </source>
</evidence>
<dbReference type="PROSITE" id="PS50112">
    <property type="entry name" value="PAS"/>
    <property type="match status" value="1"/>
</dbReference>
<dbReference type="CDD" id="cd01949">
    <property type="entry name" value="GGDEF"/>
    <property type="match status" value="1"/>
</dbReference>
<dbReference type="InterPro" id="IPR000700">
    <property type="entry name" value="PAS-assoc_C"/>
</dbReference>
<dbReference type="PROSITE" id="PS50113">
    <property type="entry name" value="PAC"/>
    <property type="match status" value="1"/>
</dbReference>
<reference evidence="5 6" key="1">
    <citation type="submission" date="2019-12" db="EMBL/GenBank/DDBJ databases">
        <title>The genome of Stappia indica PHM037.</title>
        <authorList>
            <person name="Kacar D."/>
            <person name="Galan B."/>
            <person name="Canedo L."/>
            <person name="Rodriguez P."/>
            <person name="de la Calle F."/>
            <person name="Garcia J.L."/>
        </authorList>
    </citation>
    <scope>NUCLEOTIDE SEQUENCE [LARGE SCALE GENOMIC DNA]</scope>
    <source>
        <strain evidence="5 6">PHM037</strain>
    </source>
</reference>
<evidence type="ECO:0000313" key="5">
    <source>
        <dbReference type="EMBL" id="QGZ36411.1"/>
    </source>
</evidence>
<dbReference type="InterPro" id="IPR043128">
    <property type="entry name" value="Rev_trsase/Diguanyl_cyclase"/>
</dbReference>
<evidence type="ECO:0000259" key="4">
    <source>
        <dbReference type="PROSITE" id="PS50887"/>
    </source>
</evidence>
<dbReference type="KEGG" id="siw:GH266_19115"/>
<dbReference type="Gene3D" id="3.30.450.20">
    <property type="entry name" value="PAS domain"/>
    <property type="match status" value="2"/>
</dbReference>
<dbReference type="AlphaFoldDB" id="A0A857CC49"/>
<dbReference type="SUPFAM" id="SSF141868">
    <property type="entry name" value="EAL domain-like"/>
    <property type="match status" value="1"/>
</dbReference>
<dbReference type="CDD" id="cd01948">
    <property type="entry name" value="EAL"/>
    <property type="match status" value="1"/>
</dbReference>
<dbReference type="Gene3D" id="3.30.70.270">
    <property type="match status" value="1"/>
</dbReference>
<dbReference type="RefSeq" id="WP_158195249.1">
    <property type="nucleotide sequence ID" value="NZ_CP046908.1"/>
</dbReference>
<dbReference type="PROSITE" id="PS50887">
    <property type="entry name" value="GGDEF"/>
    <property type="match status" value="1"/>
</dbReference>
<dbReference type="PANTHER" id="PTHR44757:SF4">
    <property type="entry name" value="DIGUANYLATE CYCLASE DGCE-RELATED"/>
    <property type="match status" value="1"/>
</dbReference>
<feature type="domain" description="PAC" evidence="2">
    <location>
        <begin position="241"/>
        <end position="293"/>
    </location>
</feature>
<dbReference type="NCBIfam" id="TIGR00254">
    <property type="entry name" value="GGDEF"/>
    <property type="match status" value="1"/>
</dbReference>
<dbReference type="SUPFAM" id="SSF55785">
    <property type="entry name" value="PYP-like sensor domain (PAS domain)"/>
    <property type="match status" value="2"/>
</dbReference>
<evidence type="ECO:0000259" key="2">
    <source>
        <dbReference type="PROSITE" id="PS50113"/>
    </source>
</evidence>
<dbReference type="PANTHER" id="PTHR44757">
    <property type="entry name" value="DIGUANYLATE CYCLASE DGCP"/>
    <property type="match status" value="1"/>
</dbReference>
<name>A0A857CC49_9HYPH</name>
<dbReference type="Pfam" id="PF08448">
    <property type="entry name" value="PAS_4"/>
    <property type="match status" value="2"/>
</dbReference>
<dbReference type="InterPro" id="IPR035919">
    <property type="entry name" value="EAL_sf"/>
</dbReference>
<proteinExistence type="predicted"/>
<dbReference type="InterPro" id="IPR001633">
    <property type="entry name" value="EAL_dom"/>
</dbReference>
<dbReference type="Proteomes" id="UP000435648">
    <property type="component" value="Chromosome"/>
</dbReference>
<dbReference type="OrthoDB" id="7251575at2"/>
<feature type="domain" description="GGDEF" evidence="4">
    <location>
        <begin position="325"/>
        <end position="464"/>
    </location>
</feature>
<dbReference type="Pfam" id="PF00563">
    <property type="entry name" value="EAL"/>
    <property type="match status" value="1"/>
</dbReference>
<dbReference type="CDD" id="cd00130">
    <property type="entry name" value="PAS"/>
    <property type="match status" value="2"/>
</dbReference>
<dbReference type="SMART" id="SM00086">
    <property type="entry name" value="PAC"/>
    <property type="match status" value="2"/>
</dbReference>
<feature type="domain" description="EAL" evidence="3">
    <location>
        <begin position="475"/>
        <end position="721"/>
    </location>
</feature>
<feature type="domain" description="PAS" evidence="1">
    <location>
        <begin position="47"/>
        <end position="117"/>
    </location>
</feature>